<evidence type="ECO:0000313" key="4">
    <source>
        <dbReference type="Proteomes" id="UP001528040"/>
    </source>
</evidence>
<sequence>MRSGPDADSLSQFEATISKIRISFLVNLREHRDNLGEMVEGILNNQNVFACLSQVGWIAHKIAGVAATMQLSELGLIAARTEKLVDEAVIDTSGEGLSTELLEAIGALYSQVCDACSKQVAP</sequence>
<keyword evidence="4" id="KW-1185">Reference proteome</keyword>
<dbReference type="RefSeq" id="WP_271054345.1">
    <property type="nucleotide sequence ID" value="NZ_JAQIIO010000005.1"/>
</dbReference>
<comment type="caution">
    <text evidence="3">The sequence shown here is derived from an EMBL/GenBank/DDBJ whole genome shotgun (WGS) entry which is preliminary data.</text>
</comment>
<dbReference type="Pfam" id="PF01627">
    <property type="entry name" value="Hpt"/>
    <property type="match status" value="1"/>
</dbReference>
<dbReference type="Gene3D" id="1.20.120.160">
    <property type="entry name" value="HPT domain"/>
    <property type="match status" value="1"/>
</dbReference>
<dbReference type="Proteomes" id="UP001528040">
    <property type="component" value="Unassembled WGS sequence"/>
</dbReference>
<dbReference type="EMBL" id="JAQIIO010000005">
    <property type="protein sequence ID" value="MDA5094639.1"/>
    <property type="molecule type" value="Genomic_DNA"/>
</dbReference>
<evidence type="ECO:0000259" key="2">
    <source>
        <dbReference type="Pfam" id="PF01627"/>
    </source>
</evidence>
<keyword evidence="1" id="KW-0902">Two-component regulatory system</keyword>
<name>A0ABT4W2J1_9RHOB</name>
<evidence type="ECO:0000256" key="1">
    <source>
        <dbReference type="ARBA" id="ARBA00023012"/>
    </source>
</evidence>
<evidence type="ECO:0000313" key="3">
    <source>
        <dbReference type="EMBL" id="MDA5094639.1"/>
    </source>
</evidence>
<gene>
    <name evidence="3" type="ORF">O2N63_11140</name>
</gene>
<dbReference type="SUPFAM" id="SSF47226">
    <property type="entry name" value="Histidine-containing phosphotransfer domain, HPT domain"/>
    <property type="match status" value="1"/>
</dbReference>
<dbReference type="InterPro" id="IPR008207">
    <property type="entry name" value="Sig_transdc_His_kin_Hpt_dom"/>
</dbReference>
<accession>A0ABT4W2J1</accession>
<protein>
    <submittedName>
        <fullName evidence="3">Hpt domain-containing protein</fullName>
    </submittedName>
</protein>
<reference evidence="3 4" key="1">
    <citation type="submission" date="2023-01" db="EMBL/GenBank/DDBJ databases">
        <authorList>
            <person name="Yoon J.-W."/>
        </authorList>
    </citation>
    <scope>NUCLEOTIDE SEQUENCE [LARGE SCALE GENOMIC DNA]</scope>
    <source>
        <strain evidence="3 4">KMU-50</strain>
    </source>
</reference>
<proteinExistence type="predicted"/>
<organism evidence="3 4">
    <name type="scientific">Aliiroseovarius salicola</name>
    <dbReference type="NCBI Taxonomy" id="3009082"/>
    <lineage>
        <taxon>Bacteria</taxon>
        <taxon>Pseudomonadati</taxon>
        <taxon>Pseudomonadota</taxon>
        <taxon>Alphaproteobacteria</taxon>
        <taxon>Rhodobacterales</taxon>
        <taxon>Paracoccaceae</taxon>
        <taxon>Aliiroseovarius</taxon>
    </lineage>
</organism>
<dbReference type="InterPro" id="IPR036641">
    <property type="entry name" value="HPT_dom_sf"/>
</dbReference>
<feature type="domain" description="HPt" evidence="2">
    <location>
        <begin position="23"/>
        <end position="112"/>
    </location>
</feature>